<accession>A0A0L0H616</accession>
<dbReference type="PANTHER" id="PTHR11527">
    <property type="entry name" value="HEAT-SHOCK PROTEIN 20 FAMILY MEMBER"/>
    <property type="match status" value="1"/>
</dbReference>
<dbReference type="PROSITE" id="PS01031">
    <property type="entry name" value="SHSP"/>
    <property type="match status" value="1"/>
</dbReference>
<dbReference type="GeneID" id="27690970"/>
<dbReference type="InterPro" id="IPR002068">
    <property type="entry name" value="A-crystallin/Hsp20_dom"/>
</dbReference>
<dbReference type="RefSeq" id="XP_016604995.1">
    <property type="nucleotide sequence ID" value="XM_016755933.1"/>
</dbReference>
<feature type="domain" description="SHSP" evidence="4">
    <location>
        <begin position="53"/>
        <end position="163"/>
    </location>
</feature>
<comment type="similarity">
    <text evidence="2 3">Belongs to the small heat shock protein (HSP20) family.</text>
</comment>
<dbReference type="AlphaFoldDB" id="A0A0L0H616"/>
<dbReference type="STRING" id="645134.A0A0L0H616"/>
<dbReference type="FunCoup" id="A0A0L0H616">
    <property type="interactions" value="148"/>
</dbReference>
<dbReference type="EMBL" id="KQ257466">
    <property type="protein sequence ID" value="KNC96955.1"/>
    <property type="molecule type" value="Genomic_DNA"/>
</dbReference>
<protein>
    <recommendedName>
        <fullName evidence="4">SHSP domain-containing protein</fullName>
    </recommendedName>
</protein>
<evidence type="ECO:0000256" key="2">
    <source>
        <dbReference type="PROSITE-ProRule" id="PRU00285"/>
    </source>
</evidence>
<dbReference type="VEuPathDB" id="FungiDB:SPPG_07775"/>
<dbReference type="InParanoid" id="A0A0L0H616"/>
<dbReference type="CDD" id="cd06464">
    <property type="entry name" value="ACD_sHsps-like"/>
    <property type="match status" value="1"/>
</dbReference>
<reference evidence="5 6" key="1">
    <citation type="submission" date="2009-08" db="EMBL/GenBank/DDBJ databases">
        <title>The Genome Sequence of Spizellomyces punctatus strain DAOM BR117.</title>
        <authorList>
            <consortium name="The Broad Institute Genome Sequencing Platform"/>
            <person name="Russ C."/>
            <person name="Cuomo C."/>
            <person name="Shea T."/>
            <person name="Young S.K."/>
            <person name="Zeng Q."/>
            <person name="Koehrsen M."/>
            <person name="Haas B."/>
            <person name="Borodovsky M."/>
            <person name="Guigo R."/>
            <person name="Alvarado L."/>
            <person name="Berlin A."/>
            <person name="Bochicchio J."/>
            <person name="Borenstein D."/>
            <person name="Chapman S."/>
            <person name="Chen Z."/>
            <person name="Engels R."/>
            <person name="Freedman E."/>
            <person name="Gellesch M."/>
            <person name="Goldberg J."/>
            <person name="Griggs A."/>
            <person name="Gujja S."/>
            <person name="Heiman D."/>
            <person name="Hepburn T."/>
            <person name="Howarth C."/>
            <person name="Jen D."/>
            <person name="Larson L."/>
            <person name="Lewis B."/>
            <person name="Mehta T."/>
            <person name="Park D."/>
            <person name="Pearson M."/>
            <person name="Roberts A."/>
            <person name="Saif S."/>
            <person name="Shenoy N."/>
            <person name="Sisk P."/>
            <person name="Stolte C."/>
            <person name="Sykes S."/>
            <person name="Thomson T."/>
            <person name="Walk T."/>
            <person name="White J."/>
            <person name="Yandava C."/>
            <person name="Burger G."/>
            <person name="Gray M.W."/>
            <person name="Holland P.W.H."/>
            <person name="King N."/>
            <person name="Lang F.B.F."/>
            <person name="Roger A.J."/>
            <person name="Ruiz-Trillo I."/>
            <person name="Lander E."/>
            <person name="Nusbaum C."/>
        </authorList>
    </citation>
    <scope>NUCLEOTIDE SEQUENCE [LARGE SCALE GENOMIC DNA]</scope>
    <source>
        <strain evidence="5 6">DAOM BR117</strain>
    </source>
</reference>
<dbReference type="OMA" id="WREPFVD"/>
<evidence type="ECO:0000313" key="5">
    <source>
        <dbReference type="EMBL" id="KNC96955.1"/>
    </source>
</evidence>
<evidence type="ECO:0000256" key="1">
    <source>
        <dbReference type="ARBA" id="ARBA00023016"/>
    </source>
</evidence>
<dbReference type="Gene3D" id="2.60.40.790">
    <property type="match status" value="1"/>
</dbReference>
<keyword evidence="6" id="KW-1185">Reference proteome</keyword>
<name>A0A0L0H616_SPIPD</name>
<keyword evidence="1" id="KW-0346">Stress response</keyword>
<dbReference type="OrthoDB" id="1431247at2759"/>
<proteinExistence type="inferred from homology"/>
<gene>
    <name evidence="5" type="ORF">SPPG_07775</name>
</gene>
<dbReference type="Pfam" id="PF00011">
    <property type="entry name" value="HSP20"/>
    <property type="match status" value="1"/>
</dbReference>
<evidence type="ECO:0000313" key="6">
    <source>
        <dbReference type="Proteomes" id="UP000053201"/>
    </source>
</evidence>
<sequence>MALASTSTWDPFFDWNVNAFPTDLGVTGGWPGGGDVSHRIPRHVASRVLYTNDGDVIWRPAADVFETDDAIVVHVDLPGVPKDEINIEVSGNQLIIHGEHKGVKGFESATSRVRERNIGRFRKIINLPAGVDTDKIQAKYENGLLEVKIPKSQEMKGKQIAIQ</sequence>
<evidence type="ECO:0000259" key="4">
    <source>
        <dbReference type="PROSITE" id="PS01031"/>
    </source>
</evidence>
<dbReference type="Proteomes" id="UP000053201">
    <property type="component" value="Unassembled WGS sequence"/>
</dbReference>
<dbReference type="InterPro" id="IPR008978">
    <property type="entry name" value="HSP20-like_chaperone"/>
</dbReference>
<dbReference type="SUPFAM" id="SSF49764">
    <property type="entry name" value="HSP20-like chaperones"/>
    <property type="match status" value="1"/>
</dbReference>
<evidence type="ECO:0000256" key="3">
    <source>
        <dbReference type="RuleBase" id="RU003616"/>
    </source>
</evidence>
<organism evidence="5 6">
    <name type="scientific">Spizellomyces punctatus (strain DAOM BR117)</name>
    <dbReference type="NCBI Taxonomy" id="645134"/>
    <lineage>
        <taxon>Eukaryota</taxon>
        <taxon>Fungi</taxon>
        <taxon>Fungi incertae sedis</taxon>
        <taxon>Chytridiomycota</taxon>
        <taxon>Chytridiomycota incertae sedis</taxon>
        <taxon>Chytridiomycetes</taxon>
        <taxon>Spizellomycetales</taxon>
        <taxon>Spizellomycetaceae</taxon>
        <taxon>Spizellomyces</taxon>
    </lineage>
</organism>
<dbReference type="eggNOG" id="KOG0710">
    <property type="taxonomic scope" value="Eukaryota"/>
</dbReference>
<dbReference type="InterPro" id="IPR031107">
    <property type="entry name" value="Small_HSP"/>
</dbReference>